<dbReference type="GO" id="GO:0007017">
    <property type="term" value="P:microtubule-based process"/>
    <property type="evidence" value="ECO:0007669"/>
    <property type="project" value="InterPro"/>
</dbReference>
<proteinExistence type="inferred from homology"/>
<organism evidence="7">
    <name type="scientific">Hyalella azteca</name>
    <name type="common">Amphipod</name>
    <dbReference type="NCBI Taxonomy" id="294128"/>
    <lineage>
        <taxon>Eukaryota</taxon>
        <taxon>Metazoa</taxon>
        <taxon>Ecdysozoa</taxon>
        <taxon>Arthropoda</taxon>
        <taxon>Crustacea</taxon>
        <taxon>Multicrustacea</taxon>
        <taxon>Malacostraca</taxon>
        <taxon>Eumalacostraca</taxon>
        <taxon>Peracarida</taxon>
        <taxon>Amphipoda</taxon>
        <taxon>Senticaudata</taxon>
        <taxon>Talitrida</taxon>
        <taxon>Talitroidea</taxon>
        <taxon>Hyalellidae</taxon>
        <taxon>Hyalella</taxon>
    </lineage>
</organism>
<comment type="subcellular location">
    <subcellularLocation>
        <location evidence="1">Cytoplasm</location>
    </subcellularLocation>
</comment>
<evidence type="ECO:0000313" key="9">
    <source>
        <dbReference type="RefSeq" id="XP_018022615.1"/>
    </source>
</evidence>
<dbReference type="InterPro" id="IPR028133">
    <property type="entry name" value="Dynamitin"/>
</dbReference>
<evidence type="ECO:0000256" key="4">
    <source>
        <dbReference type="ARBA" id="ARBA00023017"/>
    </source>
</evidence>
<evidence type="ECO:0000256" key="1">
    <source>
        <dbReference type="ARBA" id="ARBA00004496"/>
    </source>
</evidence>
<dbReference type="GeneID" id="108678665"/>
<dbReference type="Pfam" id="PF04912">
    <property type="entry name" value="Dynamitin"/>
    <property type="match status" value="1"/>
</dbReference>
<evidence type="ECO:0000256" key="3">
    <source>
        <dbReference type="ARBA" id="ARBA00022490"/>
    </source>
</evidence>
<gene>
    <name evidence="9" type="primary">LOC108678665</name>
    <name evidence="7" type="ORF">HAZT_HAZT005832</name>
</gene>
<name>A0A6A0H6I6_HYAAZ</name>
<evidence type="ECO:0000256" key="2">
    <source>
        <dbReference type="ARBA" id="ARBA00006176"/>
    </source>
</evidence>
<dbReference type="Proteomes" id="UP000711488">
    <property type="component" value="Unassembled WGS sequence"/>
</dbReference>
<reference evidence="7" key="1">
    <citation type="submission" date="2014-08" db="EMBL/GenBank/DDBJ databases">
        <authorList>
            <person name="Murali S."/>
            <person name="Richards S."/>
            <person name="Bandaranaike D."/>
            <person name="Bellair M."/>
            <person name="Blankenburg K."/>
            <person name="Chao H."/>
            <person name="Dinh H."/>
            <person name="Doddapaneni H."/>
            <person name="Dugan-Rocha S."/>
            <person name="Elkadiri S."/>
            <person name="Gnanaolivu R."/>
            <person name="Hughes D."/>
            <person name="Lee S."/>
            <person name="Li M."/>
            <person name="Ming W."/>
            <person name="Munidasa M."/>
            <person name="Muniz J."/>
            <person name="Nguyen L."/>
            <person name="Osuji N."/>
            <person name="Pu L.-L."/>
            <person name="Puazo M."/>
            <person name="Skinner E."/>
            <person name="Qu C."/>
            <person name="Quiroz J."/>
            <person name="Raj R."/>
            <person name="Weissenberger G."/>
            <person name="Xin Y."/>
            <person name="Zou X."/>
            <person name="Han Y."/>
            <person name="Worley K."/>
            <person name="Muzny D."/>
            <person name="Gibbs R."/>
        </authorList>
    </citation>
    <scope>NUCLEOTIDE SEQUENCE</scope>
    <source>
        <strain evidence="7">HAZT.00-mixed</strain>
        <tissue evidence="7">Whole organism</tissue>
    </source>
</reference>
<feature type="compositionally biased region" description="Low complexity" evidence="6">
    <location>
        <begin position="201"/>
        <end position="215"/>
    </location>
</feature>
<keyword evidence="4" id="KW-0243">Dynein</keyword>
<dbReference type="GO" id="GO:0030286">
    <property type="term" value="C:dynein complex"/>
    <property type="evidence" value="ECO:0007669"/>
    <property type="project" value="UniProtKB-KW"/>
</dbReference>
<feature type="coiled-coil region" evidence="5">
    <location>
        <begin position="97"/>
        <end position="166"/>
    </location>
</feature>
<evidence type="ECO:0000313" key="7">
    <source>
        <dbReference type="EMBL" id="KAA0200804.1"/>
    </source>
</evidence>
<protein>
    <submittedName>
        <fullName evidence="9">Dynactin subunit 2</fullName>
    </submittedName>
</protein>
<keyword evidence="8" id="KW-1185">Reference proteome</keyword>
<dbReference type="AlphaFoldDB" id="A0A6A0H6I6"/>
<keyword evidence="5" id="KW-0175">Coiled coil</keyword>
<dbReference type="OrthoDB" id="4977at2759"/>
<dbReference type="OMA" id="YKFGDWE"/>
<dbReference type="RefSeq" id="XP_018022615.1">
    <property type="nucleotide sequence ID" value="XM_018167126.2"/>
</dbReference>
<dbReference type="GO" id="GO:0005737">
    <property type="term" value="C:cytoplasm"/>
    <property type="evidence" value="ECO:0007669"/>
    <property type="project" value="UniProtKB-SubCell"/>
</dbReference>
<dbReference type="GO" id="GO:0005869">
    <property type="term" value="C:dynactin complex"/>
    <property type="evidence" value="ECO:0007669"/>
    <property type="project" value="InterPro"/>
</dbReference>
<dbReference type="Proteomes" id="UP000694843">
    <property type="component" value="Unplaced"/>
</dbReference>
<evidence type="ECO:0000313" key="8">
    <source>
        <dbReference type="Proteomes" id="UP000694843"/>
    </source>
</evidence>
<evidence type="ECO:0000256" key="6">
    <source>
        <dbReference type="SAM" id="MobiDB-lite"/>
    </source>
</evidence>
<evidence type="ECO:0000256" key="5">
    <source>
        <dbReference type="SAM" id="Coils"/>
    </source>
</evidence>
<dbReference type="EMBL" id="JQDR03006048">
    <property type="protein sequence ID" value="KAA0200804.1"/>
    <property type="molecule type" value="Genomic_DNA"/>
</dbReference>
<reference evidence="7" key="2">
    <citation type="journal article" date="2018" name="Environ. Sci. Technol.">
        <title>The Toxicogenome of Hyalella azteca: A Model for Sediment Ecotoxicology and Evolutionary Toxicology.</title>
        <authorList>
            <person name="Poynton H.C."/>
            <person name="Hasenbein S."/>
            <person name="Benoit J.B."/>
            <person name="Sepulveda M.S."/>
            <person name="Poelchau M.F."/>
            <person name="Hughes D.S.T."/>
            <person name="Murali S.C."/>
            <person name="Chen S."/>
            <person name="Glastad K.M."/>
            <person name="Goodisman M.A.D."/>
            <person name="Werren J.H."/>
            <person name="Vineis J.H."/>
            <person name="Bowen J.L."/>
            <person name="Friedrich M."/>
            <person name="Jones J."/>
            <person name="Robertson H.M."/>
            <person name="Feyereisen R."/>
            <person name="Mechler-Hickson A."/>
            <person name="Mathers N."/>
            <person name="Lee C.E."/>
            <person name="Colbourne J.K."/>
            <person name="Biales A."/>
            <person name="Johnston J.S."/>
            <person name="Wellborn G.A."/>
            <person name="Rosendale A.J."/>
            <person name="Cridge A.G."/>
            <person name="Munoz-Torres M.C."/>
            <person name="Bain P.A."/>
            <person name="Manny A.R."/>
            <person name="Major K.M."/>
            <person name="Lambert F.N."/>
            <person name="Vulpe C.D."/>
            <person name="Tuck P."/>
            <person name="Blalock B.J."/>
            <person name="Lin Y.Y."/>
            <person name="Smith M.E."/>
            <person name="Ochoa-Acuna H."/>
            <person name="Chen M.M."/>
            <person name="Childers C.P."/>
            <person name="Qu J."/>
            <person name="Dugan S."/>
            <person name="Lee S.L."/>
            <person name="Chao H."/>
            <person name="Dinh H."/>
            <person name="Han Y."/>
            <person name="Doddapaneni H."/>
            <person name="Worley K.C."/>
            <person name="Muzny D.M."/>
            <person name="Gibbs R.A."/>
            <person name="Richards S."/>
        </authorList>
    </citation>
    <scope>NUCLEOTIDE SEQUENCE</scope>
    <source>
        <strain evidence="7">HAZT.00-mixed</strain>
        <tissue evidence="7">Whole organism</tissue>
    </source>
</reference>
<dbReference type="KEGG" id="hazt:108678665"/>
<comment type="similarity">
    <text evidence="2">Belongs to the dynactin subunit 2 family.</text>
</comment>
<dbReference type="CTD" id="44086"/>
<keyword evidence="3" id="KW-0963">Cytoplasm</keyword>
<reference evidence="9" key="4">
    <citation type="submission" date="2025-04" db="UniProtKB">
        <authorList>
            <consortium name="RefSeq"/>
        </authorList>
    </citation>
    <scope>IDENTIFICATION</scope>
    <source>
        <tissue evidence="9">Whole organism</tissue>
    </source>
</reference>
<reference evidence="7" key="3">
    <citation type="submission" date="2019-06" db="EMBL/GenBank/DDBJ databases">
        <authorList>
            <person name="Poynton C."/>
            <person name="Hasenbein S."/>
            <person name="Benoit J.B."/>
            <person name="Sepulveda M.S."/>
            <person name="Poelchau M.F."/>
            <person name="Murali S.C."/>
            <person name="Chen S."/>
            <person name="Glastad K.M."/>
            <person name="Werren J.H."/>
            <person name="Vineis J.H."/>
            <person name="Bowen J.L."/>
            <person name="Friedrich M."/>
            <person name="Jones J."/>
            <person name="Robertson H.M."/>
            <person name="Feyereisen R."/>
            <person name="Mechler-Hickson A."/>
            <person name="Mathers N."/>
            <person name="Lee C.E."/>
            <person name="Colbourne J.K."/>
            <person name="Biales A."/>
            <person name="Johnston J.S."/>
            <person name="Wellborn G.A."/>
            <person name="Rosendale A.J."/>
            <person name="Cridge A.G."/>
            <person name="Munoz-Torres M.C."/>
            <person name="Bain P.A."/>
            <person name="Manny A.R."/>
            <person name="Major K.M."/>
            <person name="Lambert F.N."/>
            <person name="Vulpe C.D."/>
            <person name="Tuck P."/>
            <person name="Blalock B.J."/>
            <person name="Lin Y.-Y."/>
            <person name="Smith M.E."/>
            <person name="Ochoa-Acuna H."/>
            <person name="Chen M.-J.M."/>
            <person name="Childers C.P."/>
            <person name="Qu J."/>
            <person name="Dugan S."/>
            <person name="Lee S.L."/>
            <person name="Chao H."/>
            <person name="Dinh H."/>
            <person name="Han Y."/>
            <person name="Doddapaneni H."/>
            <person name="Worley K.C."/>
            <person name="Muzny D.M."/>
            <person name="Gibbs R.A."/>
            <person name="Richards S."/>
        </authorList>
    </citation>
    <scope>NUCLEOTIDE SEQUENCE</scope>
    <source>
        <strain evidence="7">HAZT.00-mixed</strain>
        <tissue evidence="7">Whole organism</tissue>
    </source>
</reference>
<feature type="region of interest" description="Disordered" evidence="6">
    <location>
        <begin position="200"/>
        <end position="221"/>
    </location>
</feature>
<accession>A0A6A0H6I6</accession>
<dbReference type="PANTHER" id="PTHR15346">
    <property type="entry name" value="DYNACTIN SUBUNIT"/>
    <property type="match status" value="1"/>
</dbReference>
<sequence>MADPKYAGLPGIVYDQPDVYETSDLPESEQNERDETLEVSDAVEILHISTKEAHCKFADKLLDASRVDFSDRISAKPRTGYQARRIEWDIAGESDEKETIVQRYNRLMCEVNQLQEDLQQIKDSGKEEIPFDGNEAEGSQASTVSAVQLERQVEQLQSQLLGVQLEKQLGSDVVEGIQNPPLASYKRLTALIESLKHVKNAGTTSSSTKAGTSKTSDNETKPSDITYQLFYSPEVAKLNQLGPALQLEKRIDRLEKLLGNDQEKMSRLWSWTREGSVLGAVTALGQRLALLEPAQLDHIEGRLHAVHTKMNAIAEKAEQSPEKDAKVHELHELMQKCDVMCCALPEVVERLVALQGLHSEASQFRRTLQQLEVSQTQLASSLGNNEQLLSSVNEKFADNLAVINDNIASLDARIEALNKATK</sequence>